<evidence type="ECO:0000259" key="6">
    <source>
        <dbReference type="SMART" id="SM00507"/>
    </source>
</evidence>
<evidence type="ECO:0000256" key="1">
    <source>
        <dbReference type="ARBA" id="ARBA00022722"/>
    </source>
</evidence>
<dbReference type="RefSeq" id="WP_280624191.1">
    <property type="nucleotide sequence ID" value="NZ_CP123504.1"/>
</dbReference>
<dbReference type="CDD" id="cd00085">
    <property type="entry name" value="HNHc"/>
    <property type="match status" value="1"/>
</dbReference>
<dbReference type="GO" id="GO:0016787">
    <property type="term" value="F:hydrolase activity"/>
    <property type="evidence" value="ECO:0007669"/>
    <property type="project" value="UniProtKB-KW"/>
</dbReference>
<dbReference type="Gene3D" id="1.10.30.50">
    <property type="match status" value="1"/>
</dbReference>
<dbReference type="Pfam" id="PF01844">
    <property type="entry name" value="HNH"/>
    <property type="match status" value="1"/>
</dbReference>
<dbReference type="EMBL" id="CP123504">
    <property type="protein sequence ID" value="WGM00615.1"/>
    <property type="molecule type" value="Genomic_DNA"/>
</dbReference>
<dbReference type="AlphaFoldDB" id="A0AA95GPG8"/>
<feature type="domain" description="HNH nuclease" evidence="6">
    <location>
        <begin position="52"/>
        <end position="108"/>
    </location>
</feature>
<dbReference type="GO" id="GO:0004519">
    <property type="term" value="F:endonuclease activity"/>
    <property type="evidence" value="ECO:0007669"/>
    <property type="project" value="UniProtKB-KW"/>
</dbReference>
<dbReference type="InterPro" id="IPR002711">
    <property type="entry name" value="HNH"/>
</dbReference>
<reference evidence="7" key="1">
    <citation type="submission" date="2023-04" db="EMBL/GenBank/DDBJ databases">
        <title>Genome dynamics across the evolutionary transition to endosymbiosis.</title>
        <authorList>
            <person name="Siozios S."/>
            <person name="Nadal-Jimenez P."/>
            <person name="Azagi T."/>
            <person name="Sprong H."/>
            <person name="Frost C.L."/>
            <person name="Parratt S.R."/>
            <person name="Taylor G."/>
            <person name="Brettell L."/>
            <person name="Lew K.C."/>
            <person name="Croft L."/>
            <person name="King K.C."/>
            <person name="Brockhurst M.A."/>
            <person name="Hypsa V."/>
            <person name="Novakova E."/>
            <person name="Darby A.C."/>
            <person name="Hurst G.D.D."/>
        </authorList>
    </citation>
    <scope>NUCLEOTIDE SEQUENCE</scope>
    <source>
        <strain evidence="7">APv</strain>
    </source>
</reference>
<organism evidence="7 8">
    <name type="scientific">Arsenophonus nasoniae</name>
    <name type="common">son-killer infecting Nasonia vitripennis</name>
    <dbReference type="NCBI Taxonomy" id="638"/>
    <lineage>
        <taxon>Bacteria</taxon>
        <taxon>Pseudomonadati</taxon>
        <taxon>Pseudomonadota</taxon>
        <taxon>Gammaproteobacteria</taxon>
        <taxon>Enterobacterales</taxon>
        <taxon>Morganellaceae</taxon>
        <taxon>Arsenophonus</taxon>
    </lineage>
</organism>
<gene>
    <name evidence="7" type="ORF">QE210_12185</name>
</gene>
<dbReference type="Proteomes" id="UP001177595">
    <property type="component" value="Chromosome"/>
</dbReference>
<evidence type="ECO:0000256" key="5">
    <source>
        <dbReference type="SAM" id="MobiDB-lite"/>
    </source>
</evidence>
<evidence type="ECO:0000313" key="8">
    <source>
        <dbReference type="Proteomes" id="UP001177595"/>
    </source>
</evidence>
<dbReference type="SMART" id="SM00507">
    <property type="entry name" value="HNHc"/>
    <property type="match status" value="1"/>
</dbReference>
<evidence type="ECO:0000313" key="7">
    <source>
        <dbReference type="EMBL" id="WGM00615.1"/>
    </source>
</evidence>
<sequence>MPYQPLKRCTEPGCSTRVKSGKCEAHKRAARRRLDKQRGTRRERGYTPQWDKYRLMYLKAHPLCVMCESKGIYTPAKIVDHIIPIEGGSDVLFWWQDNHQSLCQGCHNRKIIQQDPITKAQRKAGMFREQEEKAAHRNDWIHEYNLNGRISDKSVG</sequence>
<dbReference type="GO" id="GO:0008270">
    <property type="term" value="F:zinc ion binding"/>
    <property type="evidence" value="ECO:0007669"/>
    <property type="project" value="InterPro"/>
</dbReference>
<evidence type="ECO:0000256" key="3">
    <source>
        <dbReference type="ARBA" id="ARBA00038412"/>
    </source>
</evidence>
<dbReference type="GO" id="GO:0005829">
    <property type="term" value="C:cytosol"/>
    <property type="evidence" value="ECO:0007669"/>
    <property type="project" value="TreeGrafter"/>
</dbReference>
<proteinExistence type="inferred from homology"/>
<keyword evidence="7" id="KW-0255">Endonuclease</keyword>
<protein>
    <recommendedName>
        <fullName evidence="4">Putative HNH nuclease YajD</fullName>
    </recommendedName>
</protein>
<dbReference type="InterPro" id="IPR003615">
    <property type="entry name" value="HNH_nuc"/>
</dbReference>
<dbReference type="PANTHER" id="PTHR41286:SF1">
    <property type="entry name" value="HNH NUCLEASE YAJD-RELATED"/>
    <property type="match status" value="1"/>
</dbReference>
<name>A0AA95GPG8_9GAMM</name>
<evidence type="ECO:0000256" key="4">
    <source>
        <dbReference type="ARBA" id="ARBA00040194"/>
    </source>
</evidence>
<dbReference type="PANTHER" id="PTHR41286">
    <property type="entry name" value="HNH NUCLEASE YAJD-RELATED"/>
    <property type="match status" value="1"/>
</dbReference>
<accession>A0AA95GPG8</accession>
<evidence type="ECO:0000256" key="2">
    <source>
        <dbReference type="ARBA" id="ARBA00022801"/>
    </source>
</evidence>
<comment type="similarity">
    <text evidence="3">Belongs to the HNH nuclease family.</text>
</comment>
<keyword evidence="2" id="KW-0378">Hydrolase</keyword>
<keyword evidence="1" id="KW-0540">Nuclease</keyword>
<feature type="region of interest" description="Disordered" evidence="5">
    <location>
        <begin position="25"/>
        <end position="45"/>
    </location>
</feature>
<feature type="compositionally biased region" description="Basic and acidic residues" evidence="5">
    <location>
        <begin position="36"/>
        <end position="45"/>
    </location>
</feature>
<dbReference type="GO" id="GO:0003676">
    <property type="term" value="F:nucleic acid binding"/>
    <property type="evidence" value="ECO:0007669"/>
    <property type="project" value="InterPro"/>
</dbReference>